<accession>A0A9P0GYH8</accession>
<name>A0A9P0GYH8_NEZVI</name>
<reference evidence="1" key="1">
    <citation type="submission" date="2022-01" db="EMBL/GenBank/DDBJ databases">
        <authorList>
            <person name="King R."/>
        </authorList>
    </citation>
    <scope>NUCLEOTIDE SEQUENCE</scope>
</reference>
<proteinExistence type="predicted"/>
<dbReference type="AlphaFoldDB" id="A0A9P0GYH8"/>
<evidence type="ECO:0000313" key="2">
    <source>
        <dbReference type="Proteomes" id="UP001152798"/>
    </source>
</evidence>
<keyword evidence="2" id="KW-1185">Reference proteome</keyword>
<gene>
    <name evidence="1" type="ORF">NEZAVI_LOCUS3286</name>
</gene>
<dbReference type="Proteomes" id="UP001152798">
    <property type="component" value="Chromosome 1"/>
</dbReference>
<protein>
    <submittedName>
        <fullName evidence="1">Uncharacterized protein</fullName>
    </submittedName>
</protein>
<evidence type="ECO:0000313" key="1">
    <source>
        <dbReference type="EMBL" id="CAH1392474.1"/>
    </source>
</evidence>
<sequence length="38" mass="4458">MYIVVLIETGELLGLSLLNQIYHKSLYIEEKIIRDSHI</sequence>
<dbReference type="EMBL" id="OV725077">
    <property type="protein sequence ID" value="CAH1392474.1"/>
    <property type="molecule type" value="Genomic_DNA"/>
</dbReference>
<organism evidence="1 2">
    <name type="scientific">Nezara viridula</name>
    <name type="common">Southern green stink bug</name>
    <name type="synonym">Cimex viridulus</name>
    <dbReference type="NCBI Taxonomy" id="85310"/>
    <lineage>
        <taxon>Eukaryota</taxon>
        <taxon>Metazoa</taxon>
        <taxon>Ecdysozoa</taxon>
        <taxon>Arthropoda</taxon>
        <taxon>Hexapoda</taxon>
        <taxon>Insecta</taxon>
        <taxon>Pterygota</taxon>
        <taxon>Neoptera</taxon>
        <taxon>Paraneoptera</taxon>
        <taxon>Hemiptera</taxon>
        <taxon>Heteroptera</taxon>
        <taxon>Panheteroptera</taxon>
        <taxon>Pentatomomorpha</taxon>
        <taxon>Pentatomoidea</taxon>
        <taxon>Pentatomidae</taxon>
        <taxon>Pentatominae</taxon>
        <taxon>Nezara</taxon>
    </lineage>
</organism>